<proteinExistence type="inferred from homology"/>
<evidence type="ECO:0000313" key="13">
    <source>
        <dbReference type="RefSeq" id="XP_027087443.2"/>
    </source>
</evidence>
<feature type="region of interest" description="Disordered" evidence="10">
    <location>
        <begin position="552"/>
        <end position="575"/>
    </location>
</feature>
<sequence length="685" mass="77729">MTTRMECHVCGNFSFKDGGDGFYYCSVCSSQADDIVDTGVDDEDLFGNKIYSQTAHRSQPTTAAAAEDISQFKQTQSQQNLLQDLVVDADTDAGDGVGPTGPSDFGSYPENLSYDDYYSEIRSRYLMGYQILIQLQCKALVEKFKVSPLIIGLVGPIWLRYLAFTRIMADDWADQVIHESESQKQGDAADFHPPAKQSKEPHNIFGQRAVTLWHISLRRTIPLSHSLAINFLVCLLAREAILPTDILKWILEGKLPYFAAFVEIEKQLGPPPSACPISSSHMFRPKTTMSAQKLEALAGSIAQKINLELPPVNFYGIASRFVGQLSIPVKSILQQAFRIYEWSMPPELYISANILRLPTRIWVMSILIVAIRILYNLNGSGKWEKSLSSSRSSSSLAGKDGKQPTHATNMTDDAEKDLSSHDLCLRDNASDDEEFELDAVDLLKILETKYDNLRDTYDYSKGLTSYLQHCKDVVFAGSGQSFEDYEEEKIIEDLWEFYQNKGVECLEDQEMNSFQDSGLHQKRSMDDMRNIQIKNKECRYCKNNLSEDGSQYSMDEKNYSSRFEDSSHEGRSSMESRKVKAIRELKLDMETNRFAYIPPRQVIMSQRYISYNRRRIEGAFVYAAHADYYILLRACARVAQVDVRSLHIGVLEFEKRLKQLEEKMGKCLHLKIPSGSSGFCANEDD</sequence>
<feature type="domain" description="Rrn7/TAF1B N-terminal cyclin" evidence="11">
    <location>
        <begin position="129"/>
        <end position="262"/>
    </location>
</feature>
<evidence type="ECO:0000256" key="7">
    <source>
        <dbReference type="ARBA" id="ARBA00023125"/>
    </source>
</evidence>
<keyword evidence="4" id="KW-0863">Zinc-finger</keyword>
<evidence type="ECO:0000313" key="12">
    <source>
        <dbReference type="Proteomes" id="UP001652660"/>
    </source>
</evidence>
<dbReference type="PANTHER" id="PTHR31576:SF2">
    <property type="entry name" value="TATA BOX-BINDING PROTEIN-ASSOCIATED FACTOR RNA POLYMERASE I SUBUNIT B"/>
    <property type="match status" value="1"/>
</dbReference>
<dbReference type="Proteomes" id="UP001652660">
    <property type="component" value="Chromosome 9e"/>
</dbReference>
<keyword evidence="9" id="KW-0539">Nucleus</keyword>
<dbReference type="GO" id="GO:0008270">
    <property type="term" value="F:zinc ion binding"/>
    <property type="evidence" value="ECO:0007669"/>
    <property type="project" value="UniProtKB-KW"/>
</dbReference>
<keyword evidence="5" id="KW-0862">Zinc</keyword>
<feature type="region of interest" description="Disordered" evidence="10">
    <location>
        <begin position="389"/>
        <end position="415"/>
    </location>
</feature>
<evidence type="ECO:0000256" key="4">
    <source>
        <dbReference type="ARBA" id="ARBA00022771"/>
    </source>
</evidence>
<feature type="compositionally biased region" description="Basic and acidic residues" evidence="10">
    <location>
        <begin position="554"/>
        <end position="575"/>
    </location>
</feature>
<dbReference type="AlphaFoldDB" id="A0A6P6UAC3"/>
<evidence type="ECO:0000256" key="1">
    <source>
        <dbReference type="ARBA" id="ARBA00004604"/>
    </source>
</evidence>
<dbReference type="InterPro" id="IPR048540">
    <property type="entry name" value="Rrn7_cyclin_N"/>
</dbReference>
<dbReference type="GO" id="GO:0070860">
    <property type="term" value="C:RNA polymerase I core factor complex"/>
    <property type="evidence" value="ECO:0007669"/>
    <property type="project" value="InterPro"/>
</dbReference>
<dbReference type="InterPro" id="IPR033599">
    <property type="entry name" value="TAF1B/Rrn7"/>
</dbReference>
<comment type="similarity">
    <text evidence="2">Belongs to the RRN7/TAF1B family.</text>
</comment>
<comment type="subcellular location">
    <subcellularLocation>
        <location evidence="1">Nucleus</location>
        <location evidence="1">Nucleolus</location>
    </subcellularLocation>
</comment>
<evidence type="ECO:0000256" key="10">
    <source>
        <dbReference type="SAM" id="MobiDB-lite"/>
    </source>
</evidence>
<evidence type="ECO:0000259" key="11">
    <source>
        <dbReference type="Pfam" id="PF20644"/>
    </source>
</evidence>
<protein>
    <submittedName>
        <fullName evidence="13">TATA box-binding protein-associated factor RNA polymerase I subunit B</fullName>
    </submittedName>
</protein>
<dbReference type="GO" id="GO:0001164">
    <property type="term" value="F:RNA polymerase I core promoter sequence-specific DNA binding"/>
    <property type="evidence" value="ECO:0007669"/>
    <property type="project" value="InterPro"/>
</dbReference>
<dbReference type="GO" id="GO:0042790">
    <property type="term" value="P:nucleolar large rRNA transcription by RNA polymerase I"/>
    <property type="evidence" value="ECO:0007669"/>
    <property type="project" value="TreeGrafter"/>
</dbReference>
<dbReference type="RefSeq" id="XP_027087443.2">
    <property type="nucleotide sequence ID" value="XM_027231642.2"/>
</dbReference>
<evidence type="ECO:0000256" key="6">
    <source>
        <dbReference type="ARBA" id="ARBA00023015"/>
    </source>
</evidence>
<reference evidence="13" key="2">
    <citation type="submission" date="2025-08" db="UniProtKB">
        <authorList>
            <consortium name="RefSeq"/>
        </authorList>
    </citation>
    <scope>IDENTIFICATION</scope>
    <source>
        <tissue evidence="13">Leaves</tissue>
    </source>
</reference>
<dbReference type="Pfam" id="PF20644">
    <property type="entry name" value="Rrn7_cyclin_N"/>
    <property type="match status" value="1"/>
</dbReference>
<keyword evidence="8" id="KW-0804">Transcription</keyword>
<evidence type="ECO:0000256" key="9">
    <source>
        <dbReference type="ARBA" id="ARBA00023242"/>
    </source>
</evidence>
<name>A0A6P6UAC3_COFAR</name>
<accession>A0A6P6UAC3</accession>
<evidence type="ECO:0000256" key="5">
    <source>
        <dbReference type="ARBA" id="ARBA00022833"/>
    </source>
</evidence>
<evidence type="ECO:0000256" key="3">
    <source>
        <dbReference type="ARBA" id="ARBA00022723"/>
    </source>
</evidence>
<keyword evidence="6" id="KW-0805">Transcription regulation</keyword>
<evidence type="ECO:0000256" key="2">
    <source>
        <dbReference type="ARBA" id="ARBA00006899"/>
    </source>
</evidence>
<gene>
    <name evidence="13" type="primary">LOC113708919</name>
</gene>
<dbReference type="PANTHER" id="PTHR31576">
    <property type="entry name" value="TATA BOX-BINDING PROTEIN-ASSOCIATED FACTOR RNA POLYMERASE I SUBUNIT B"/>
    <property type="match status" value="1"/>
</dbReference>
<evidence type="ECO:0000256" key="8">
    <source>
        <dbReference type="ARBA" id="ARBA00023163"/>
    </source>
</evidence>
<organism evidence="12 13">
    <name type="scientific">Coffea arabica</name>
    <name type="common">Arabian coffee</name>
    <dbReference type="NCBI Taxonomy" id="13443"/>
    <lineage>
        <taxon>Eukaryota</taxon>
        <taxon>Viridiplantae</taxon>
        <taxon>Streptophyta</taxon>
        <taxon>Embryophyta</taxon>
        <taxon>Tracheophyta</taxon>
        <taxon>Spermatophyta</taxon>
        <taxon>Magnoliopsida</taxon>
        <taxon>eudicotyledons</taxon>
        <taxon>Gunneridae</taxon>
        <taxon>Pentapetalae</taxon>
        <taxon>asterids</taxon>
        <taxon>lamiids</taxon>
        <taxon>Gentianales</taxon>
        <taxon>Rubiaceae</taxon>
        <taxon>Ixoroideae</taxon>
        <taxon>Gardenieae complex</taxon>
        <taxon>Bertiereae - Coffeeae clade</taxon>
        <taxon>Coffeeae</taxon>
        <taxon>Coffea</taxon>
    </lineage>
</organism>
<dbReference type="GeneID" id="113708919"/>
<keyword evidence="12" id="KW-1185">Reference proteome</keyword>
<reference evidence="12" key="1">
    <citation type="journal article" date="2025" name="Foods">
        <title>Unveiling the Microbial Signatures of Arabica Coffee Cherries: Insights into Ripeness Specific Diversity, Functional Traits, and Implications for Quality and Safety.</title>
        <authorList>
            <consortium name="RefSeq"/>
            <person name="Tenea G.N."/>
            <person name="Cifuentes V."/>
            <person name="Reyes P."/>
            <person name="Cevallos-Vallejos M."/>
        </authorList>
    </citation>
    <scope>NUCLEOTIDE SEQUENCE [LARGE SCALE GENOMIC DNA]</scope>
</reference>
<keyword evidence="7" id="KW-0238">DNA-binding</keyword>
<keyword evidence="3" id="KW-0479">Metal-binding</keyword>
<dbReference type="OrthoDB" id="10069252at2759"/>